<evidence type="ECO:0000313" key="3">
    <source>
        <dbReference type="EMBL" id="TXE27359.1"/>
    </source>
</evidence>
<proteinExistence type="predicted"/>
<evidence type="ECO:0000259" key="2">
    <source>
        <dbReference type="Pfam" id="PF15657"/>
    </source>
</evidence>
<accession>A0A5C7BSU4</accession>
<name>A0A5C7BSU4_SERMA</name>
<organism evidence="3 4">
    <name type="scientific">Serratia marcescens</name>
    <dbReference type="NCBI Taxonomy" id="615"/>
    <lineage>
        <taxon>Bacteria</taxon>
        <taxon>Pseudomonadati</taxon>
        <taxon>Pseudomonadota</taxon>
        <taxon>Gammaproteobacteria</taxon>
        <taxon>Enterobacterales</taxon>
        <taxon>Yersiniaceae</taxon>
        <taxon>Serratia</taxon>
    </lineage>
</organism>
<reference evidence="3 4" key="1">
    <citation type="submission" date="2019-07" db="EMBL/GenBank/DDBJ databases">
        <title>Serratia strains were isolated from fresh produce.</title>
        <authorList>
            <person name="Cho G.-S."/>
            <person name="Stein M."/>
            <person name="Lee W."/>
            <person name="Suh S.H."/>
            <person name="Franz C.M.A.P."/>
        </authorList>
    </citation>
    <scope>NUCLEOTIDE SEQUENCE [LARGE SCALE GENOMIC DNA]</scope>
    <source>
        <strain evidence="3 4">S16</strain>
    </source>
</reference>
<dbReference type="Pfam" id="PF15657">
    <property type="entry name" value="Tox-HNH-EHHH"/>
    <property type="match status" value="1"/>
</dbReference>
<gene>
    <name evidence="3" type="ORF">FOT62_22530</name>
</gene>
<feature type="domain" description="HNH/Endo VII superfamily nuclease toxins" evidence="2">
    <location>
        <begin position="2"/>
        <end position="47"/>
    </location>
</feature>
<dbReference type="Proteomes" id="UP000321126">
    <property type="component" value="Unassembled WGS sequence"/>
</dbReference>
<comment type="caution">
    <text evidence="3">The sequence shown here is derived from an EMBL/GenBank/DDBJ whole genome shotgun (WGS) entry which is preliminary data.</text>
</comment>
<feature type="region of interest" description="Disordered" evidence="1">
    <location>
        <begin position="1"/>
        <end position="39"/>
    </location>
</feature>
<dbReference type="InterPro" id="IPR028048">
    <property type="entry name" value="Tox-HNH-EHHH"/>
</dbReference>
<evidence type="ECO:0000256" key="1">
    <source>
        <dbReference type="SAM" id="MobiDB-lite"/>
    </source>
</evidence>
<evidence type="ECO:0000313" key="4">
    <source>
        <dbReference type="Proteomes" id="UP000321126"/>
    </source>
</evidence>
<dbReference type="AlphaFoldDB" id="A0A5C7BSU4"/>
<sequence>MVVQDHSPRHVYGPPGTPGNQGPHINIRPGSDSRNGTIPGMLEYYPF</sequence>
<protein>
    <recommendedName>
        <fullName evidence="2">HNH/Endo VII superfamily nuclease toxins domain-containing protein</fullName>
    </recommendedName>
</protein>
<dbReference type="EMBL" id="VOUQ01000018">
    <property type="protein sequence ID" value="TXE27359.1"/>
    <property type="molecule type" value="Genomic_DNA"/>
</dbReference>